<keyword evidence="7" id="KW-0805">Transcription regulation</keyword>
<protein>
    <submittedName>
        <fullName evidence="14">Gastrula zinc finger protein XlCGF8.2DB-like</fullName>
    </submittedName>
</protein>
<evidence type="ECO:0000256" key="10">
    <source>
        <dbReference type="ARBA" id="ARBA00023242"/>
    </source>
</evidence>
<dbReference type="GO" id="GO:0008270">
    <property type="term" value="F:zinc ion binding"/>
    <property type="evidence" value="ECO:0007669"/>
    <property type="project" value="UniProtKB-KW"/>
</dbReference>
<evidence type="ECO:0000256" key="7">
    <source>
        <dbReference type="ARBA" id="ARBA00023015"/>
    </source>
</evidence>
<dbReference type="Pfam" id="PF00096">
    <property type="entry name" value="zf-C2H2"/>
    <property type="match status" value="7"/>
</dbReference>
<keyword evidence="6" id="KW-0862">Zinc</keyword>
<dbReference type="GO" id="GO:0005667">
    <property type="term" value="C:transcription regulator complex"/>
    <property type="evidence" value="ECO:0007669"/>
    <property type="project" value="TreeGrafter"/>
</dbReference>
<evidence type="ECO:0000256" key="1">
    <source>
        <dbReference type="ARBA" id="ARBA00004123"/>
    </source>
</evidence>
<evidence type="ECO:0000313" key="14">
    <source>
        <dbReference type="EMBL" id="KAI5609466.1"/>
    </source>
</evidence>
<evidence type="ECO:0000256" key="12">
    <source>
        <dbReference type="SAM" id="MobiDB-lite"/>
    </source>
</evidence>
<evidence type="ECO:0000256" key="9">
    <source>
        <dbReference type="ARBA" id="ARBA00023163"/>
    </source>
</evidence>
<accession>A0AAD5A493</accession>
<keyword evidence="5 11" id="KW-0863">Zinc-finger</keyword>
<keyword evidence="8" id="KW-0238">DNA-binding</keyword>
<keyword evidence="3" id="KW-0479">Metal-binding</keyword>
<feature type="domain" description="C2H2-type" evidence="13">
    <location>
        <begin position="294"/>
        <end position="321"/>
    </location>
</feature>
<evidence type="ECO:0000256" key="8">
    <source>
        <dbReference type="ARBA" id="ARBA00023125"/>
    </source>
</evidence>
<dbReference type="InterPro" id="IPR013087">
    <property type="entry name" value="Znf_C2H2_type"/>
</dbReference>
<dbReference type="PROSITE" id="PS50157">
    <property type="entry name" value="ZINC_FINGER_C2H2_2"/>
    <property type="match status" value="7"/>
</dbReference>
<dbReference type="GO" id="GO:0000981">
    <property type="term" value="F:DNA-binding transcription factor activity, RNA polymerase II-specific"/>
    <property type="evidence" value="ECO:0007669"/>
    <property type="project" value="TreeGrafter"/>
</dbReference>
<reference evidence="14" key="1">
    <citation type="submission" date="2018-07" db="EMBL/GenBank/DDBJ databases">
        <title>Comparative genomics of catfishes provides insights into carnivory and benthic adaptation.</title>
        <authorList>
            <person name="Zhang Y."/>
            <person name="Wang D."/>
            <person name="Peng Z."/>
            <person name="Zheng S."/>
            <person name="Shao F."/>
            <person name="Tao W."/>
        </authorList>
    </citation>
    <scope>NUCLEOTIDE SEQUENCE</scope>
    <source>
        <strain evidence="14">Chongqing</strain>
    </source>
</reference>
<dbReference type="Proteomes" id="UP001205998">
    <property type="component" value="Unassembled WGS sequence"/>
</dbReference>
<dbReference type="InterPro" id="IPR036236">
    <property type="entry name" value="Znf_C2H2_sf"/>
</dbReference>
<dbReference type="Gene3D" id="3.30.160.60">
    <property type="entry name" value="Classic Zinc Finger"/>
    <property type="match status" value="6"/>
</dbReference>
<proteinExistence type="inferred from homology"/>
<feature type="domain" description="C2H2-type" evidence="13">
    <location>
        <begin position="322"/>
        <end position="349"/>
    </location>
</feature>
<feature type="domain" description="C2H2-type" evidence="13">
    <location>
        <begin position="210"/>
        <end position="237"/>
    </location>
</feature>
<keyword evidence="9" id="KW-0804">Transcription</keyword>
<dbReference type="EMBL" id="MU578245">
    <property type="protein sequence ID" value="KAI5609466.1"/>
    <property type="molecule type" value="Genomic_DNA"/>
</dbReference>
<comment type="similarity">
    <text evidence="2">Belongs to the krueppel C2H2-type zinc-finger protein family.</text>
</comment>
<feature type="compositionally biased region" description="Basic and acidic residues" evidence="12">
    <location>
        <begin position="36"/>
        <end position="56"/>
    </location>
</feature>
<evidence type="ECO:0000256" key="6">
    <source>
        <dbReference type="ARBA" id="ARBA00022833"/>
    </source>
</evidence>
<comment type="subcellular location">
    <subcellularLocation>
        <location evidence="1">Nucleus</location>
    </subcellularLocation>
</comment>
<feature type="domain" description="C2H2-type" evidence="13">
    <location>
        <begin position="266"/>
        <end position="293"/>
    </location>
</feature>
<keyword evidence="15" id="KW-1185">Reference proteome</keyword>
<feature type="region of interest" description="Disordered" evidence="12">
    <location>
        <begin position="1"/>
        <end position="67"/>
    </location>
</feature>
<evidence type="ECO:0000259" key="13">
    <source>
        <dbReference type="PROSITE" id="PS50157"/>
    </source>
</evidence>
<evidence type="ECO:0000256" key="4">
    <source>
        <dbReference type="ARBA" id="ARBA00022737"/>
    </source>
</evidence>
<feature type="domain" description="C2H2-type" evidence="13">
    <location>
        <begin position="182"/>
        <end position="209"/>
    </location>
</feature>
<name>A0AAD5A493_SILAS</name>
<dbReference type="PANTHER" id="PTHR14003:SF23">
    <property type="entry name" value="ZINC FINGER PROTEIN 143"/>
    <property type="match status" value="1"/>
</dbReference>
<dbReference type="FunFam" id="3.30.160.60:FF:001954">
    <property type="entry name" value="Zinc finger protein 787"/>
    <property type="match status" value="1"/>
</dbReference>
<keyword evidence="4" id="KW-0677">Repeat</keyword>
<dbReference type="PROSITE" id="PS00028">
    <property type="entry name" value="ZINC_FINGER_C2H2_1"/>
    <property type="match status" value="7"/>
</dbReference>
<feature type="domain" description="C2H2-type" evidence="13">
    <location>
        <begin position="127"/>
        <end position="155"/>
    </location>
</feature>
<feature type="domain" description="C2H2-type" evidence="13">
    <location>
        <begin position="238"/>
        <end position="265"/>
    </location>
</feature>
<dbReference type="GO" id="GO:0000978">
    <property type="term" value="F:RNA polymerase II cis-regulatory region sequence-specific DNA binding"/>
    <property type="evidence" value="ECO:0007669"/>
    <property type="project" value="TreeGrafter"/>
</dbReference>
<evidence type="ECO:0000313" key="15">
    <source>
        <dbReference type="Proteomes" id="UP001205998"/>
    </source>
</evidence>
<dbReference type="GO" id="GO:0000785">
    <property type="term" value="C:chromatin"/>
    <property type="evidence" value="ECO:0007669"/>
    <property type="project" value="TreeGrafter"/>
</dbReference>
<dbReference type="FunFam" id="3.30.160.60:FF:002343">
    <property type="entry name" value="Zinc finger protein 33A"/>
    <property type="match status" value="1"/>
</dbReference>
<dbReference type="FunFam" id="3.30.160.60:FF:001498">
    <property type="entry name" value="Zinc finger protein 404"/>
    <property type="match status" value="1"/>
</dbReference>
<evidence type="ECO:0000256" key="2">
    <source>
        <dbReference type="ARBA" id="ARBA00006991"/>
    </source>
</evidence>
<organism evidence="14 15">
    <name type="scientific">Silurus asotus</name>
    <name type="common">Amur catfish</name>
    <name type="synonym">Parasilurus asotus</name>
    <dbReference type="NCBI Taxonomy" id="30991"/>
    <lineage>
        <taxon>Eukaryota</taxon>
        <taxon>Metazoa</taxon>
        <taxon>Chordata</taxon>
        <taxon>Craniata</taxon>
        <taxon>Vertebrata</taxon>
        <taxon>Euteleostomi</taxon>
        <taxon>Actinopterygii</taxon>
        <taxon>Neopterygii</taxon>
        <taxon>Teleostei</taxon>
        <taxon>Ostariophysi</taxon>
        <taxon>Siluriformes</taxon>
        <taxon>Siluridae</taxon>
        <taxon>Silurus</taxon>
    </lineage>
</organism>
<gene>
    <name evidence="14" type="ORF">C0J50_5961</name>
</gene>
<dbReference type="GO" id="GO:0031519">
    <property type="term" value="C:PcG protein complex"/>
    <property type="evidence" value="ECO:0007669"/>
    <property type="project" value="TreeGrafter"/>
</dbReference>
<evidence type="ECO:0000256" key="11">
    <source>
        <dbReference type="PROSITE-ProRule" id="PRU00042"/>
    </source>
</evidence>
<dbReference type="SUPFAM" id="SSF57667">
    <property type="entry name" value="beta-beta-alpha zinc fingers"/>
    <property type="match status" value="3"/>
</dbReference>
<dbReference type="FunFam" id="3.30.160.60:FF:002063">
    <property type="entry name" value="RB associated KRAB zinc finger"/>
    <property type="match status" value="1"/>
</dbReference>
<dbReference type="AlphaFoldDB" id="A0AAD5A493"/>
<dbReference type="SMART" id="SM00355">
    <property type="entry name" value="ZnF_C2H2"/>
    <property type="match status" value="7"/>
</dbReference>
<sequence>MEAAEVLPRPSRKHLHTPAHSQVSEDMRTNHHKPIKKEDNTDKGHLRGTARSERHVTPAHGKKPVIKEEPDDEDYLCEGTSNVVLPSRSSDDQNDKFKIMLVKEEESDEEGGMCTTTVCEMDDVQVVSCFWCSLSYTSQTDLESHIRRAHNDEYEKVVISGEFQNLIFTPEISSDSFPSKVYCCVQCGNRFTNKSNLKAHERTHTGEKPYQCSQCGKNFTRQSSLQQHQVVHTGEKPHRCLECGKTFTRQSSLQQHRRIHTGEKPHHCEECGKRFPRQSDLHKHQRIHTGEKPYQCSQCGKSFSQKGNLQTHQQIHTEEKPYQCSQCGKSFAWQSTFHTHQRIHARKAMSGVTV</sequence>
<dbReference type="PANTHER" id="PTHR14003">
    <property type="entry name" value="TRANSCRIPTIONAL REPRESSOR PROTEIN YY"/>
    <property type="match status" value="1"/>
</dbReference>
<dbReference type="FunFam" id="3.30.160.60:FF:000663">
    <property type="entry name" value="Zinc finger protein 45"/>
    <property type="match status" value="1"/>
</dbReference>
<evidence type="ECO:0000256" key="3">
    <source>
        <dbReference type="ARBA" id="ARBA00022723"/>
    </source>
</evidence>
<keyword evidence="10" id="KW-0539">Nucleus</keyword>
<comment type="caution">
    <text evidence="14">The sequence shown here is derived from an EMBL/GenBank/DDBJ whole genome shotgun (WGS) entry which is preliminary data.</text>
</comment>
<evidence type="ECO:0000256" key="5">
    <source>
        <dbReference type="ARBA" id="ARBA00022771"/>
    </source>
</evidence>
<dbReference type="FunFam" id="3.30.160.60:FF:002005">
    <property type="entry name" value="Zinc finger protein 200"/>
    <property type="match status" value="1"/>
</dbReference>